<comment type="function">
    <text evidence="3 4">Catalyzes the conversion of N5-carboxyaminoimidazole ribonucleotide (N5-CAIR) to 4-carboxy-5-aminoimidazole ribonucleotide (CAIR).</text>
</comment>
<dbReference type="EMBL" id="CP163444">
    <property type="protein sequence ID" value="XDQ71922.1"/>
    <property type="molecule type" value="Genomic_DNA"/>
</dbReference>
<dbReference type="InterPro" id="IPR000031">
    <property type="entry name" value="PurE_dom"/>
</dbReference>
<dbReference type="PANTHER" id="PTHR23046">
    <property type="entry name" value="PHOSPHORIBOSYLAMINOIMIDAZOLE CARBOXYLASE CATALYTIC SUBUNIT"/>
    <property type="match status" value="1"/>
</dbReference>
<evidence type="ECO:0000256" key="1">
    <source>
        <dbReference type="ARBA" id="ARBA00022755"/>
    </source>
</evidence>
<dbReference type="Gene3D" id="3.40.50.1970">
    <property type="match status" value="1"/>
</dbReference>
<keyword evidence="7" id="KW-0456">Lyase</keyword>
<dbReference type="InterPro" id="IPR033747">
    <property type="entry name" value="PurE_ClassI"/>
</dbReference>
<evidence type="ECO:0000256" key="3">
    <source>
        <dbReference type="HAMAP-Rule" id="MF_01929"/>
    </source>
</evidence>
<name>A0AB39SUS2_9ACTN</name>
<sequence>MSTATAPVVGIAMGSDSDWTVMEAAAQALDEFEIPYEVNVLSAHRMPREMIAYGEEAADRGIQAIIAGAGGAAHLPGMLASVTPLPVIGVPVPLKYLDGMDSLLSIVQMPAGIPVATVSVAGARNAGLLAARILAAGDAELRARMTEFLQDLNDQATEKGKRLRAKVEGSASFGFAK</sequence>
<dbReference type="Pfam" id="PF00731">
    <property type="entry name" value="AIRC"/>
    <property type="match status" value="1"/>
</dbReference>
<evidence type="ECO:0000259" key="6">
    <source>
        <dbReference type="SMART" id="SM01001"/>
    </source>
</evidence>
<dbReference type="GO" id="GO:0034023">
    <property type="term" value="F:5-(carboxyamino)imidazole ribonucleotide mutase activity"/>
    <property type="evidence" value="ECO:0007669"/>
    <property type="project" value="UniProtKB-UniRule"/>
</dbReference>
<dbReference type="AlphaFoldDB" id="A0AB39SUS2"/>
<dbReference type="EC" id="5.4.99.18" evidence="3 4"/>
<dbReference type="SUPFAM" id="SSF52255">
    <property type="entry name" value="N5-CAIR mutase (phosphoribosylaminoimidazole carboxylase, PurE)"/>
    <property type="match status" value="1"/>
</dbReference>
<dbReference type="PANTHER" id="PTHR23046:SF2">
    <property type="entry name" value="PHOSPHORIBOSYLAMINOIMIDAZOLE CARBOXYLASE"/>
    <property type="match status" value="1"/>
</dbReference>
<protein>
    <recommendedName>
        <fullName evidence="3 4">N5-carboxyaminoimidazole ribonucleotide mutase</fullName>
        <shortName evidence="3 4">N5-CAIR mutase</shortName>
        <ecNumber evidence="3 4">5.4.99.18</ecNumber>
    </recommendedName>
    <alternativeName>
        <fullName evidence="3">5-(carboxyamino)imidazole ribonucleotide mutase</fullName>
    </alternativeName>
</protein>
<dbReference type="NCBIfam" id="TIGR01162">
    <property type="entry name" value="purE"/>
    <property type="match status" value="1"/>
</dbReference>
<feature type="domain" description="PurE" evidence="6">
    <location>
        <begin position="7"/>
        <end position="156"/>
    </location>
</feature>
<keyword evidence="2 3" id="KW-0413">Isomerase</keyword>
<gene>
    <name evidence="3 7" type="primary">purE</name>
    <name evidence="7" type="ORF">AB5J54_15995</name>
</gene>
<feature type="binding site" evidence="3 5">
    <location>
        <position position="15"/>
    </location>
    <ligand>
        <name>substrate</name>
    </ligand>
</feature>
<dbReference type="GO" id="GO:0006189">
    <property type="term" value="P:'de novo' IMP biosynthetic process"/>
    <property type="evidence" value="ECO:0007669"/>
    <property type="project" value="UniProtKB-UniRule"/>
</dbReference>
<comment type="pathway">
    <text evidence="3 4">Purine metabolism; IMP biosynthesis via de novo pathway; 5-amino-1-(5-phospho-D-ribosyl)imidazole-4-carboxylate from 5-amino-1-(5-phospho-D-ribosyl)imidazole (N5-CAIR route): step 2/2.</text>
</comment>
<comment type="similarity">
    <text evidence="3">Belongs to the AIR carboxylase family. Class I subfamily.</text>
</comment>
<evidence type="ECO:0000256" key="2">
    <source>
        <dbReference type="ARBA" id="ARBA00023235"/>
    </source>
</evidence>
<dbReference type="SMART" id="SM01001">
    <property type="entry name" value="AIRC"/>
    <property type="match status" value="1"/>
</dbReference>
<evidence type="ECO:0000256" key="4">
    <source>
        <dbReference type="PIRNR" id="PIRNR001338"/>
    </source>
</evidence>
<evidence type="ECO:0000313" key="7">
    <source>
        <dbReference type="EMBL" id="XDQ71922.1"/>
    </source>
</evidence>
<dbReference type="HAMAP" id="MF_01929">
    <property type="entry name" value="PurE_classI"/>
    <property type="match status" value="1"/>
</dbReference>
<comment type="catalytic activity">
    <reaction evidence="3 4">
        <text>5-carboxyamino-1-(5-phospho-D-ribosyl)imidazole + H(+) = 5-amino-1-(5-phospho-D-ribosyl)imidazole-4-carboxylate</text>
        <dbReference type="Rhea" id="RHEA:13193"/>
        <dbReference type="ChEBI" id="CHEBI:15378"/>
        <dbReference type="ChEBI" id="CHEBI:58730"/>
        <dbReference type="ChEBI" id="CHEBI:77657"/>
        <dbReference type="EC" id="5.4.99.18"/>
    </reaction>
</comment>
<dbReference type="RefSeq" id="WP_369144581.1">
    <property type="nucleotide sequence ID" value="NZ_CP163444.1"/>
</dbReference>
<keyword evidence="1 3" id="KW-0658">Purine biosynthesis</keyword>
<reference evidence="7" key="1">
    <citation type="submission" date="2024-07" db="EMBL/GenBank/DDBJ databases">
        <authorList>
            <person name="Yu S.T."/>
        </authorList>
    </citation>
    <scope>NUCLEOTIDE SEQUENCE</scope>
    <source>
        <strain evidence="7">R44</strain>
    </source>
</reference>
<dbReference type="PIRSF" id="PIRSF001338">
    <property type="entry name" value="AIR_carboxylase"/>
    <property type="match status" value="1"/>
</dbReference>
<dbReference type="InterPro" id="IPR024694">
    <property type="entry name" value="PurE_prokaryotes"/>
</dbReference>
<feature type="binding site" evidence="3 5">
    <location>
        <position position="18"/>
    </location>
    <ligand>
        <name>substrate</name>
    </ligand>
</feature>
<evidence type="ECO:0000256" key="5">
    <source>
        <dbReference type="PIRSR" id="PIRSR001338-1"/>
    </source>
</evidence>
<accession>A0AB39SUS2</accession>
<proteinExistence type="inferred from homology"/>
<dbReference type="GO" id="GO:0016829">
    <property type="term" value="F:lyase activity"/>
    <property type="evidence" value="ECO:0007669"/>
    <property type="project" value="UniProtKB-KW"/>
</dbReference>
<feature type="binding site" evidence="3 5">
    <location>
        <position position="45"/>
    </location>
    <ligand>
        <name>substrate</name>
    </ligand>
</feature>
<organism evidence="7">
    <name type="scientific">Streptomyces sp. R44</name>
    <dbReference type="NCBI Taxonomy" id="3238633"/>
    <lineage>
        <taxon>Bacteria</taxon>
        <taxon>Bacillati</taxon>
        <taxon>Actinomycetota</taxon>
        <taxon>Actinomycetes</taxon>
        <taxon>Kitasatosporales</taxon>
        <taxon>Streptomycetaceae</taxon>
        <taxon>Streptomyces</taxon>
    </lineage>
</organism>